<dbReference type="InterPro" id="IPR049453">
    <property type="entry name" value="Memb_transporter_dom"/>
</dbReference>
<keyword evidence="8" id="KW-1185">Reference proteome</keyword>
<feature type="transmembrane region" description="Helical" evidence="5">
    <location>
        <begin position="500"/>
        <end position="521"/>
    </location>
</feature>
<feature type="transmembrane region" description="Helical" evidence="5">
    <location>
        <begin position="444"/>
        <end position="461"/>
    </location>
</feature>
<sequence length="606" mass="67459">MSLLRRPFFQTERYRSETQARARMREAQTTWRQYTHLPLRSLWHMLWEATPGRMNQTLGATAACLISVLVGETWQIPMTQLLPVMLLALWKEDWVTNCLLGLIMILYFTVVMAVIYLGVFWSINNYFLILFINLVFSYVFFFLENSSKLGVLAMLGGLFVTFFLSDLDTLPTSNLATRAILYCWLVFALIGVIQIGVSLVVSPSPEQVLGRRLAWRLELAARLLEAPEDFRARQNVLEQIQQGITPLLANVFLSAKEKVFPAPLLDRLRQAALHSFTVLVMADLASCSPEAALPAERRAYAALLREMAVTCKNNALPELSSVPTTSNPALQRLGAALLAFCSFSKAPLPVLPTPKGFFVPDAFSNPAHTIFSFKGTLTIFLGILCYRGLDWNGIHTCVITSFVGALPTMGEVIAKLNLRLIGATIGSLMGMGAIIWLLPHFISIAQLLLMFLGMTIIASWVQCGDPRISYAGMQIGIAIFLSTLATFTPATNLDVPRDRIIGTFLGLLISYVVFTCIYPTSAASKLPGLLRKVDDLLRLTEKGQTVMEKTFYGALTEEAIARTHRMLEYNLVEPLSYRLPAQRISQCKHRLEQASRAVELALLHAA</sequence>
<evidence type="ECO:0000259" key="6">
    <source>
        <dbReference type="Pfam" id="PF13515"/>
    </source>
</evidence>
<keyword evidence="4 5" id="KW-0472">Membrane</keyword>
<dbReference type="Pfam" id="PF13515">
    <property type="entry name" value="FUSC_2"/>
    <property type="match status" value="1"/>
</dbReference>
<evidence type="ECO:0000256" key="4">
    <source>
        <dbReference type="ARBA" id="ARBA00023136"/>
    </source>
</evidence>
<keyword evidence="2 5" id="KW-0812">Transmembrane</keyword>
<dbReference type="GO" id="GO:0016020">
    <property type="term" value="C:membrane"/>
    <property type="evidence" value="ECO:0007669"/>
    <property type="project" value="UniProtKB-SubCell"/>
</dbReference>
<comment type="subcellular location">
    <subcellularLocation>
        <location evidence="1">Membrane</location>
        <topology evidence="1">Multi-pass membrane protein</topology>
    </subcellularLocation>
</comment>
<dbReference type="EMBL" id="SORZ01000001">
    <property type="protein sequence ID" value="TPW36019.1"/>
    <property type="molecule type" value="Genomic_DNA"/>
</dbReference>
<dbReference type="AlphaFoldDB" id="A0A506URV7"/>
<evidence type="ECO:0000313" key="8">
    <source>
        <dbReference type="Proteomes" id="UP000315037"/>
    </source>
</evidence>
<gene>
    <name evidence="7" type="ORF">E3202_03700</name>
</gene>
<feature type="transmembrane region" description="Helical" evidence="5">
    <location>
        <begin position="468"/>
        <end position="488"/>
    </location>
</feature>
<comment type="caution">
    <text evidence="7">The sequence shown here is derived from an EMBL/GenBank/DDBJ whole genome shotgun (WGS) entry which is preliminary data.</text>
</comment>
<proteinExistence type="predicted"/>
<accession>A0A506URV7</accession>
<feature type="domain" description="Integral membrane bound transporter" evidence="6">
    <location>
        <begin position="387"/>
        <end position="513"/>
    </location>
</feature>
<feature type="transmembrane region" description="Helical" evidence="5">
    <location>
        <begin position="123"/>
        <end position="142"/>
    </location>
</feature>
<organism evidence="7 8">
    <name type="scientific">Oecophyllibacter saccharovorans</name>
    <dbReference type="NCBI Taxonomy" id="2558360"/>
    <lineage>
        <taxon>Bacteria</taxon>
        <taxon>Pseudomonadati</taxon>
        <taxon>Pseudomonadota</taxon>
        <taxon>Alphaproteobacteria</taxon>
        <taxon>Acetobacterales</taxon>
        <taxon>Acetobacteraceae</taxon>
        <taxon>Oecophyllibacter</taxon>
    </lineage>
</organism>
<reference evidence="7 8" key="1">
    <citation type="submission" date="2019-03" db="EMBL/GenBank/DDBJ databases">
        <title>The complete genome sequence of Neokomagataea sp. Jb2 NBRC113641.</title>
        <authorList>
            <person name="Chua K.-O."/>
            <person name="Chan K.-G."/>
            <person name="See-Too W.-S."/>
        </authorList>
    </citation>
    <scope>NUCLEOTIDE SEQUENCE [LARGE SCALE GENOMIC DNA]</scope>
    <source>
        <strain evidence="7 8">Jb2</strain>
    </source>
</reference>
<name>A0A506URV7_9PROT</name>
<feature type="transmembrane region" description="Helical" evidence="5">
    <location>
        <begin position="149"/>
        <end position="167"/>
    </location>
</feature>
<evidence type="ECO:0000256" key="2">
    <source>
        <dbReference type="ARBA" id="ARBA00022692"/>
    </source>
</evidence>
<dbReference type="Proteomes" id="UP000315037">
    <property type="component" value="Unassembled WGS sequence"/>
</dbReference>
<feature type="transmembrane region" description="Helical" evidence="5">
    <location>
        <begin position="416"/>
        <end position="438"/>
    </location>
</feature>
<feature type="transmembrane region" description="Helical" evidence="5">
    <location>
        <begin position="94"/>
        <end position="117"/>
    </location>
</feature>
<feature type="transmembrane region" description="Helical" evidence="5">
    <location>
        <begin position="179"/>
        <end position="202"/>
    </location>
</feature>
<dbReference type="RefSeq" id="WP_165600377.1">
    <property type="nucleotide sequence ID" value="NZ_SORZ01000001.1"/>
</dbReference>
<keyword evidence="3 5" id="KW-1133">Transmembrane helix</keyword>
<evidence type="ECO:0000313" key="7">
    <source>
        <dbReference type="EMBL" id="TPW36019.1"/>
    </source>
</evidence>
<evidence type="ECO:0000256" key="5">
    <source>
        <dbReference type="SAM" id="Phobius"/>
    </source>
</evidence>
<protein>
    <recommendedName>
        <fullName evidence="6">Integral membrane bound transporter domain-containing protein</fullName>
    </recommendedName>
</protein>
<evidence type="ECO:0000256" key="1">
    <source>
        <dbReference type="ARBA" id="ARBA00004141"/>
    </source>
</evidence>
<evidence type="ECO:0000256" key="3">
    <source>
        <dbReference type="ARBA" id="ARBA00022989"/>
    </source>
</evidence>